<dbReference type="EMBL" id="FORO01000020">
    <property type="protein sequence ID" value="SFJ28591.1"/>
    <property type="molecule type" value="Genomic_DNA"/>
</dbReference>
<evidence type="ECO:0000256" key="1">
    <source>
        <dbReference type="SAM" id="MobiDB-lite"/>
    </source>
</evidence>
<dbReference type="AlphaFoldDB" id="A0A1I3Q5B6"/>
<evidence type="ECO:0000313" key="2">
    <source>
        <dbReference type="EMBL" id="SFJ28591.1"/>
    </source>
</evidence>
<dbReference type="OrthoDB" id="205738at2157"/>
<dbReference type="Proteomes" id="UP000182829">
    <property type="component" value="Unassembled WGS sequence"/>
</dbReference>
<dbReference type="InterPro" id="IPR057175">
    <property type="entry name" value="DUF7853"/>
</dbReference>
<gene>
    <name evidence="2" type="ORF">SAMN05443661_12030</name>
</gene>
<proteinExistence type="predicted"/>
<evidence type="ECO:0000313" key="3">
    <source>
        <dbReference type="Proteomes" id="UP000182829"/>
    </source>
</evidence>
<dbReference type="Pfam" id="PF25251">
    <property type="entry name" value="DUF7853"/>
    <property type="match status" value="1"/>
</dbReference>
<accession>A0A1I3Q5B6</accession>
<feature type="region of interest" description="Disordered" evidence="1">
    <location>
        <begin position="1"/>
        <end position="27"/>
    </location>
</feature>
<reference evidence="2 3" key="1">
    <citation type="submission" date="2016-10" db="EMBL/GenBank/DDBJ databases">
        <authorList>
            <person name="de Groot N.N."/>
        </authorList>
    </citation>
    <scope>NUCLEOTIDE SEQUENCE [LARGE SCALE GENOMIC DNA]</scope>
    <source>
        <strain evidence="2 3">SP2</strain>
    </source>
</reference>
<dbReference type="OMA" id="ERWVVHH"/>
<name>A0A1I3Q5B6_9EURY</name>
<protein>
    <submittedName>
        <fullName evidence="2">Uncharacterized protein</fullName>
    </submittedName>
</protein>
<organism evidence="2 3">
    <name type="scientific">Natronobacterium gregoryi</name>
    <dbReference type="NCBI Taxonomy" id="44930"/>
    <lineage>
        <taxon>Archaea</taxon>
        <taxon>Methanobacteriati</taxon>
        <taxon>Methanobacteriota</taxon>
        <taxon>Stenosarchaea group</taxon>
        <taxon>Halobacteria</taxon>
        <taxon>Halobacteriales</taxon>
        <taxon>Natrialbaceae</taxon>
        <taxon>Natronobacterium</taxon>
    </lineage>
</organism>
<sequence>MTPTFVATGKDQIIGPHDDMSSPPPEAETFELTLSREERWVVHHVLTECIDDAVDEDESPPSWVLEVLETIEENEESDVLTGPEGRQLHEQLTDYLDESDASKQDVEHGSTVVEQLEAALD</sequence>